<dbReference type="InterPro" id="IPR000064">
    <property type="entry name" value="NLP_P60_dom"/>
</dbReference>
<dbReference type="InterPro" id="IPR057309">
    <property type="entry name" value="PcsB_CC"/>
</dbReference>
<evidence type="ECO:0000256" key="8">
    <source>
        <dbReference type="SAM" id="SignalP"/>
    </source>
</evidence>
<dbReference type="Pfam" id="PF00877">
    <property type="entry name" value="NLPC_P60"/>
    <property type="match status" value="1"/>
</dbReference>
<dbReference type="EMBL" id="FQZO01000008">
    <property type="protein sequence ID" value="SHJ80411.1"/>
    <property type="molecule type" value="Genomic_DNA"/>
</dbReference>
<name>A0A1M6MAG4_9CLOT</name>
<organism evidence="10 11">
    <name type="scientific">Clostridium amylolyticum</name>
    <dbReference type="NCBI Taxonomy" id="1121298"/>
    <lineage>
        <taxon>Bacteria</taxon>
        <taxon>Bacillati</taxon>
        <taxon>Bacillota</taxon>
        <taxon>Clostridia</taxon>
        <taxon>Eubacteriales</taxon>
        <taxon>Clostridiaceae</taxon>
        <taxon>Clostridium</taxon>
    </lineage>
</organism>
<dbReference type="GO" id="GO:0008234">
    <property type="term" value="F:cysteine-type peptidase activity"/>
    <property type="evidence" value="ECO:0007669"/>
    <property type="project" value="UniProtKB-KW"/>
</dbReference>
<protein>
    <submittedName>
        <fullName evidence="10">Cell wall-associated hydrolase, NlpC family</fullName>
    </submittedName>
</protein>
<proteinExistence type="inferred from homology"/>
<evidence type="ECO:0000313" key="11">
    <source>
        <dbReference type="Proteomes" id="UP000184080"/>
    </source>
</evidence>
<feature type="domain" description="NlpC/P60" evidence="9">
    <location>
        <begin position="322"/>
        <end position="433"/>
    </location>
</feature>
<sequence length="433" mass="47576">MKKRLLAVVITASIISSQAVVALAEPATQQQIEESKTQLNSIEQKIADLEEKIQILDQEIIATQETINKNNADIDALNKQIEDTKKQIEKLQEELKQKQEMFDKRMRAIYKSGGQNNYLSVLVESKGFSDFIARAQAVSKLMGMDKKIIEELHTSEKELNDSKKSLDDKNAQLLELKKQNEAKMADLQNKKKDQDVIVQATRAEKAKIVVDLDTKEMSIVQFPIDVINDSSSSDSDITNSINNLVSLRSKIVSTNVDKKIESAINKGKDTLSKREAQRAAQRAAEEAARRAAAANGNNSSSGGSSSKPSNPVPPSRGEGQGSASAASLINYSYKFLGIPYVWGGTTPSGFDCSGFTSYVFRAFGYNIGRTTYDQIDVGTPVSRDQLKPGDLVFPNAGHVGIYIGNGQIIHSPQTGDVLKISPIWKFYAARRVL</sequence>
<evidence type="ECO:0000256" key="6">
    <source>
        <dbReference type="SAM" id="Coils"/>
    </source>
</evidence>
<dbReference type="AlphaFoldDB" id="A0A1M6MAG4"/>
<feature type="compositionally biased region" description="Basic and acidic residues" evidence="7">
    <location>
        <begin position="268"/>
        <end position="289"/>
    </location>
</feature>
<feature type="signal peptide" evidence="8">
    <location>
        <begin position="1"/>
        <end position="21"/>
    </location>
</feature>
<accession>A0A1M6MAG4</accession>
<dbReference type="PANTHER" id="PTHR47359">
    <property type="entry name" value="PEPTIDOGLYCAN DL-ENDOPEPTIDASE CWLO"/>
    <property type="match status" value="1"/>
</dbReference>
<evidence type="ECO:0000256" key="7">
    <source>
        <dbReference type="SAM" id="MobiDB-lite"/>
    </source>
</evidence>
<dbReference type="GO" id="GO:0006508">
    <property type="term" value="P:proteolysis"/>
    <property type="evidence" value="ECO:0007669"/>
    <property type="project" value="UniProtKB-KW"/>
</dbReference>
<keyword evidence="3 8" id="KW-0732">Signal</keyword>
<dbReference type="STRING" id="1121298.SAMN05444401_3914"/>
<dbReference type="Pfam" id="PF24568">
    <property type="entry name" value="CC_PcsB"/>
    <property type="match status" value="1"/>
</dbReference>
<dbReference type="InterPro" id="IPR051794">
    <property type="entry name" value="PG_Endopeptidase_C40"/>
</dbReference>
<feature type="compositionally biased region" description="Low complexity" evidence="7">
    <location>
        <begin position="290"/>
        <end position="306"/>
    </location>
</feature>
<keyword evidence="5" id="KW-0788">Thiol protease</keyword>
<dbReference type="Gene3D" id="3.90.1720.10">
    <property type="entry name" value="endopeptidase domain like (from Nostoc punctiforme)"/>
    <property type="match status" value="1"/>
</dbReference>
<evidence type="ECO:0000256" key="5">
    <source>
        <dbReference type="ARBA" id="ARBA00022807"/>
    </source>
</evidence>
<keyword evidence="4 10" id="KW-0378">Hydrolase</keyword>
<reference evidence="10 11" key="1">
    <citation type="submission" date="2016-11" db="EMBL/GenBank/DDBJ databases">
        <authorList>
            <person name="Jaros S."/>
            <person name="Januszkiewicz K."/>
            <person name="Wedrychowicz H."/>
        </authorList>
    </citation>
    <scope>NUCLEOTIDE SEQUENCE [LARGE SCALE GENOMIC DNA]</scope>
    <source>
        <strain evidence="10 11">DSM 21864</strain>
    </source>
</reference>
<dbReference type="Gene3D" id="6.10.250.3150">
    <property type="match status" value="1"/>
</dbReference>
<dbReference type="RefSeq" id="WP_073010788.1">
    <property type="nucleotide sequence ID" value="NZ_FQZO01000008.1"/>
</dbReference>
<evidence type="ECO:0000256" key="3">
    <source>
        <dbReference type="ARBA" id="ARBA00022729"/>
    </source>
</evidence>
<feature type="coiled-coil region" evidence="6">
    <location>
        <begin position="32"/>
        <end position="108"/>
    </location>
</feature>
<dbReference type="InterPro" id="IPR038765">
    <property type="entry name" value="Papain-like_cys_pep_sf"/>
</dbReference>
<dbReference type="PANTHER" id="PTHR47359:SF3">
    <property type="entry name" value="NLP_P60 DOMAIN-CONTAINING PROTEIN-RELATED"/>
    <property type="match status" value="1"/>
</dbReference>
<dbReference type="PROSITE" id="PS51935">
    <property type="entry name" value="NLPC_P60"/>
    <property type="match status" value="1"/>
</dbReference>
<feature type="coiled-coil region" evidence="6">
    <location>
        <begin position="152"/>
        <end position="193"/>
    </location>
</feature>
<keyword evidence="6" id="KW-0175">Coiled coil</keyword>
<evidence type="ECO:0000256" key="4">
    <source>
        <dbReference type="ARBA" id="ARBA00022801"/>
    </source>
</evidence>
<evidence type="ECO:0000256" key="2">
    <source>
        <dbReference type="ARBA" id="ARBA00022670"/>
    </source>
</evidence>
<feature type="region of interest" description="Disordered" evidence="7">
    <location>
        <begin position="268"/>
        <end position="321"/>
    </location>
</feature>
<dbReference type="Proteomes" id="UP000184080">
    <property type="component" value="Unassembled WGS sequence"/>
</dbReference>
<dbReference type="SUPFAM" id="SSF54001">
    <property type="entry name" value="Cysteine proteinases"/>
    <property type="match status" value="1"/>
</dbReference>
<comment type="similarity">
    <text evidence="1">Belongs to the peptidase C40 family.</text>
</comment>
<keyword evidence="11" id="KW-1185">Reference proteome</keyword>
<evidence type="ECO:0000259" key="9">
    <source>
        <dbReference type="PROSITE" id="PS51935"/>
    </source>
</evidence>
<keyword evidence="2" id="KW-0645">Protease</keyword>
<evidence type="ECO:0000313" key="10">
    <source>
        <dbReference type="EMBL" id="SHJ80411.1"/>
    </source>
</evidence>
<feature type="chain" id="PRO_5038643970" evidence="8">
    <location>
        <begin position="22"/>
        <end position="433"/>
    </location>
</feature>
<gene>
    <name evidence="10" type="ORF">SAMN05444401_3914</name>
</gene>
<evidence type="ECO:0000256" key="1">
    <source>
        <dbReference type="ARBA" id="ARBA00007074"/>
    </source>
</evidence>